<proteinExistence type="inferred from homology"/>
<dbReference type="STRING" id="907931.GCA_000165675_00131"/>
<dbReference type="RefSeq" id="WP_010008598.1">
    <property type="nucleotide sequence ID" value="NZ_JAGYGP010000001.1"/>
</dbReference>
<dbReference type="GO" id="GO:0016998">
    <property type="term" value="P:cell wall macromolecule catabolic process"/>
    <property type="evidence" value="ECO:0007669"/>
    <property type="project" value="InterPro"/>
</dbReference>
<accession>A0A4R5N7B0</accession>
<keyword evidence="2" id="KW-0472">Membrane</keyword>
<gene>
    <name evidence="3" type="ORF">C5L23_001510</name>
</gene>
<dbReference type="PANTHER" id="PTHR34135:SF2">
    <property type="entry name" value="LYSOZYME"/>
    <property type="match status" value="1"/>
</dbReference>
<dbReference type="InterPro" id="IPR002053">
    <property type="entry name" value="Glyco_hydro_25"/>
</dbReference>
<evidence type="ECO:0000313" key="4">
    <source>
        <dbReference type="Proteomes" id="UP000295681"/>
    </source>
</evidence>
<dbReference type="GO" id="GO:0016052">
    <property type="term" value="P:carbohydrate catabolic process"/>
    <property type="evidence" value="ECO:0007669"/>
    <property type="project" value="TreeGrafter"/>
</dbReference>
<feature type="transmembrane region" description="Helical" evidence="2">
    <location>
        <begin position="23"/>
        <end position="46"/>
    </location>
</feature>
<name>A0A4R5N7B0_9LACO</name>
<dbReference type="InterPro" id="IPR017853">
    <property type="entry name" value="GH"/>
</dbReference>
<dbReference type="GO" id="GO:0003796">
    <property type="term" value="F:lysozyme activity"/>
    <property type="evidence" value="ECO:0007669"/>
    <property type="project" value="InterPro"/>
</dbReference>
<protein>
    <recommendedName>
        <fullName evidence="5">Lysozyme</fullName>
    </recommendedName>
</protein>
<organism evidence="3 4">
    <name type="scientific">Leuconostoc fallax</name>
    <dbReference type="NCBI Taxonomy" id="1251"/>
    <lineage>
        <taxon>Bacteria</taxon>
        <taxon>Bacillati</taxon>
        <taxon>Bacillota</taxon>
        <taxon>Bacilli</taxon>
        <taxon>Lactobacillales</taxon>
        <taxon>Lactobacillaceae</taxon>
        <taxon>Leuconostoc</taxon>
    </lineage>
</organism>
<comment type="caution">
    <text evidence="3">The sequence shown here is derived from an EMBL/GenBank/DDBJ whole genome shotgun (WGS) entry which is preliminary data.</text>
</comment>
<dbReference type="AlphaFoldDB" id="A0A4R5N7B0"/>
<dbReference type="SUPFAM" id="SSF51445">
    <property type="entry name" value="(Trans)glycosidases"/>
    <property type="match status" value="1"/>
</dbReference>
<evidence type="ECO:0000256" key="1">
    <source>
        <dbReference type="ARBA" id="ARBA00010646"/>
    </source>
</evidence>
<dbReference type="Pfam" id="PF01183">
    <property type="entry name" value="Glyco_hydro_25"/>
    <property type="match status" value="1"/>
</dbReference>
<dbReference type="PANTHER" id="PTHR34135">
    <property type="entry name" value="LYSOZYME"/>
    <property type="match status" value="1"/>
</dbReference>
<dbReference type="GO" id="GO:0009253">
    <property type="term" value="P:peptidoglycan catabolic process"/>
    <property type="evidence" value="ECO:0007669"/>
    <property type="project" value="InterPro"/>
</dbReference>
<evidence type="ECO:0000313" key="3">
    <source>
        <dbReference type="EMBL" id="TDG67711.1"/>
    </source>
</evidence>
<evidence type="ECO:0000256" key="2">
    <source>
        <dbReference type="SAM" id="Phobius"/>
    </source>
</evidence>
<dbReference type="EMBL" id="PUFI01000015">
    <property type="protein sequence ID" value="TDG67711.1"/>
    <property type="molecule type" value="Genomic_DNA"/>
</dbReference>
<sequence length="252" mass="28371">MERTDNLETVKKFQKEGIKTRRALSIFTWLLIVVAFISSVAIWIVAKPVSIASTVPSGFSVQGVVVNQRAEYLDFGYLKANHVDFVYIQSTTGTALADNTFKKDMQRVQQAKLDRGIMHTFSSDSTAEAQVSYFIQEVGNKTGNLPIAISVNADQLQTQNSKTELVKMVKLLANHYNQEILIYTTPKVKKQLTTTIRQAHFWLVKNDTQSLKKQDVLVQYDADHVVGQGVRAIKLPTSVFNGSRQAYERLLQ</sequence>
<keyword evidence="2" id="KW-1133">Transmembrane helix</keyword>
<dbReference type="Gene3D" id="3.20.20.80">
    <property type="entry name" value="Glycosidases"/>
    <property type="match status" value="1"/>
</dbReference>
<dbReference type="Proteomes" id="UP000295681">
    <property type="component" value="Unassembled WGS sequence"/>
</dbReference>
<keyword evidence="4" id="KW-1185">Reference proteome</keyword>
<evidence type="ECO:0008006" key="5">
    <source>
        <dbReference type="Google" id="ProtNLM"/>
    </source>
</evidence>
<dbReference type="PROSITE" id="PS51904">
    <property type="entry name" value="GLYCOSYL_HYDROL_F25_2"/>
    <property type="match status" value="1"/>
</dbReference>
<comment type="similarity">
    <text evidence="1">Belongs to the glycosyl hydrolase 25 family.</text>
</comment>
<reference evidence="3 4" key="1">
    <citation type="journal article" date="2019" name="Appl. Microbiol. Biotechnol.">
        <title>Uncovering carbohydrate metabolism through a genotype-phenotype association study of 56 lactic acid bacteria genomes.</title>
        <authorList>
            <person name="Buron-Moles G."/>
            <person name="Chailyan A."/>
            <person name="Dolejs I."/>
            <person name="Forster J."/>
            <person name="Miks M.H."/>
        </authorList>
    </citation>
    <scope>NUCLEOTIDE SEQUENCE [LARGE SCALE GENOMIC DNA]</scope>
    <source>
        <strain evidence="3 4">ATCC 700006</strain>
    </source>
</reference>
<keyword evidence="2" id="KW-0812">Transmembrane</keyword>